<keyword evidence="2" id="KW-1185">Reference proteome</keyword>
<dbReference type="Proteomes" id="UP000265619">
    <property type="component" value="Unassembled WGS sequence"/>
</dbReference>
<name>A0A9X8D8M4_9BURK</name>
<dbReference type="AlphaFoldDB" id="A0A9X8D8M4"/>
<evidence type="ECO:0000313" key="2">
    <source>
        <dbReference type="Proteomes" id="UP000265619"/>
    </source>
</evidence>
<gene>
    <name evidence="1" type="ORF">D3H34_03505</name>
</gene>
<sequence>MKPLDLLPRSPTTLLRESAGMSLKMLTFLLVAAALLSGCATNTPPPALQISPDAARSVAKVEIIYNQQDELLVSDGGGSGLTSFAGFLGPIVALVALGIDNSSRASAADRMAQRSKEFTDAVRKSGVPMGLNKYFAERLAERLRDGGREVKLTPFMRATGKLPEMQVPELQPTPGYSTLILRIMTAYGAYDATSSFKPYVTVEQLLRDEHQTVLYQASHSPELSEPTYFRYEGILSDPAAAREGLKQGLAQVVQSAYVGMFGGDAPRVAHVAAGPAVAPDPGTAPE</sequence>
<dbReference type="RefSeq" id="WP_119552060.1">
    <property type="nucleotide sequence ID" value="NZ_QXMN01000002.1"/>
</dbReference>
<organism evidence="1 2">
    <name type="scientific">Acidovorax cavernicola</name>
    <dbReference type="NCBI Taxonomy" id="1675792"/>
    <lineage>
        <taxon>Bacteria</taxon>
        <taxon>Pseudomonadati</taxon>
        <taxon>Pseudomonadota</taxon>
        <taxon>Betaproteobacteria</taxon>
        <taxon>Burkholderiales</taxon>
        <taxon>Comamonadaceae</taxon>
        <taxon>Acidovorax</taxon>
    </lineage>
</organism>
<evidence type="ECO:0000313" key="1">
    <source>
        <dbReference type="EMBL" id="RIX84697.1"/>
    </source>
</evidence>
<comment type="caution">
    <text evidence="1">The sequence shown here is derived from an EMBL/GenBank/DDBJ whole genome shotgun (WGS) entry which is preliminary data.</text>
</comment>
<reference evidence="1 2" key="1">
    <citation type="submission" date="2018-09" db="EMBL/GenBank/DDBJ databases">
        <title>Acidovorax cavernicola nov. sp. isolated from Gruta de las Maravillas (Aracena, Spain).</title>
        <authorList>
            <person name="Jurado V."/>
            <person name="Gutierrez-Patricio S."/>
            <person name="Gonzalez-Pimentel J.L."/>
            <person name="Miller A.Z."/>
            <person name="Laiz L."/>
            <person name="Saiz-Jimenez C."/>
        </authorList>
    </citation>
    <scope>NUCLEOTIDE SEQUENCE [LARGE SCALE GENOMIC DNA]</scope>
    <source>
        <strain evidence="1 2">1011MAR4D40.2</strain>
    </source>
</reference>
<dbReference type="EMBL" id="QXMN01000002">
    <property type="protein sequence ID" value="RIX84697.1"/>
    <property type="molecule type" value="Genomic_DNA"/>
</dbReference>
<proteinExistence type="predicted"/>
<accession>A0A9X8D8M4</accession>
<dbReference type="OrthoDB" id="8845874at2"/>
<protein>
    <submittedName>
        <fullName evidence="1">Uncharacterized protein</fullName>
    </submittedName>
</protein>